<name>A0A839T8X2_AZOMA</name>
<evidence type="ECO:0000256" key="3">
    <source>
        <dbReference type="ARBA" id="ARBA00022806"/>
    </source>
</evidence>
<dbReference type="EMBL" id="JACHXI010000034">
    <property type="protein sequence ID" value="MBB3105320.1"/>
    <property type="molecule type" value="Genomic_DNA"/>
</dbReference>
<dbReference type="Pfam" id="PF13361">
    <property type="entry name" value="UvrD_C"/>
    <property type="match status" value="1"/>
</dbReference>
<evidence type="ECO:0000313" key="7">
    <source>
        <dbReference type="Proteomes" id="UP000549250"/>
    </source>
</evidence>
<dbReference type="GO" id="GO:0000724">
    <property type="term" value="P:double-strand break repair via homologous recombination"/>
    <property type="evidence" value="ECO:0007669"/>
    <property type="project" value="TreeGrafter"/>
</dbReference>
<evidence type="ECO:0000313" key="6">
    <source>
        <dbReference type="EMBL" id="MBB3105320.1"/>
    </source>
</evidence>
<dbReference type="PANTHER" id="PTHR11070:SF30">
    <property type="entry name" value="F-BOX DNA HELICASE 1"/>
    <property type="match status" value="1"/>
</dbReference>
<organism evidence="6 7">
    <name type="scientific">Azomonas macrocytogenes</name>
    <name type="common">Azotobacter macrocytogenes</name>
    <dbReference type="NCBI Taxonomy" id="69962"/>
    <lineage>
        <taxon>Bacteria</taxon>
        <taxon>Pseudomonadati</taxon>
        <taxon>Pseudomonadota</taxon>
        <taxon>Gammaproteobacteria</taxon>
        <taxon>Pseudomonadales</taxon>
        <taxon>Pseudomonadaceae</taxon>
        <taxon>Azomonas</taxon>
    </lineage>
</organism>
<gene>
    <name evidence="6" type="ORF">FHR87_003756</name>
</gene>
<keyword evidence="1" id="KW-0547">Nucleotide-binding</keyword>
<dbReference type="GO" id="GO:0016787">
    <property type="term" value="F:hydrolase activity"/>
    <property type="evidence" value="ECO:0007669"/>
    <property type="project" value="UniProtKB-KW"/>
</dbReference>
<keyword evidence="7" id="KW-1185">Reference proteome</keyword>
<sequence length="244" mass="27838">MTPCFLASVLRGQVHNALLEFKGETRPVIGRGGDDDILQALPDDLPHQAVLHRTVMGVITTALQASEQGQKIYWVGGIEAYNLRHLGHVFWLSKNRKEHIQDEAFTRQYEHFADYVEQAKATGDAEMRRSLMLLKVYNDIPQRLAALEQQTVKEEAEASITVTTVHRAKGLEWDNVALFYDFPDIFELEETPDQQDDELNLLYVGVTRAIKRLALNASVESILRHIIDRRRQKNDQSDSPVFSN</sequence>
<evidence type="ECO:0000256" key="4">
    <source>
        <dbReference type="ARBA" id="ARBA00022840"/>
    </source>
</evidence>
<proteinExistence type="predicted"/>
<evidence type="ECO:0000256" key="2">
    <source>
        <dbReference type="ARBA" id="ARBA00022801"/>
    </source>
</evidence>
<protein>
    <recommendedName>
        <fullName evidence="5">UvrD-like helicase C-terminal domain-containing protein</fullName>
    </recommendedName>
</protein>
<reference evidence="6 7" key="1">
    <citation type="submission" date="2020-08" db="EMBL/GenBank/DDBJ databases">
        <title>Genomic Encyclopedia of Type Strains, Phase III (KMG-III): the genomes of soil and plant-associated and newly described type strains.</title>
        <authorList>
            <person name="Whitman W."/>
        </authorList>
    </citation>
    <scope>NUCLEOTIDE SEQUENCE [LARGE SCALE GENOMIC DNA]</scope>
    <source>
        <strain evidence="6 7">CECT 4462</strain>
    </source>
</reference>
<evidence type="ECO:0000259" key="5">
    <source>
        <dbReference type="Pfam" id="PF13361"/>
    </source>
</evidence>
<comment type="caution">
    <text evidence="6">The sequence shown here is derived from an EMBL/GenBank/DDBJ whole genome shotgun (WGS) entry which is preliminary data.</text>
</comment>
<evidence type="ECO:0000256" key="1">
    <source>
        <dbReference type="ARBA" id="ARBA00022741"/>
    </source>
</evidence>
<accession>A0A839T8X2</accession>
<dbReference type="SUPFAM" id="SSF52540">
    <property type="entry name" value="P-loop containing nucleoside triphosphate hydrolases"/>
    <property type="match status" value="1"/>
</dbReference>
<dbReference type="GO" id="GO:0043138">
    <property type="term" value="F:3'-5' DNA helicase activity"/>
    <property type="evidence" value="ECO:0007669"/>
    <property type="project" value="TreeGrafter"/>
</dbReference>
<keyword evidence="2" id="KW-0378">Hydrolase</keyword>
<dbReference type="InterPro" id="IPR000212">
    <property type="entry name" value="DNA_helicase_UvrD/REP"/>
</dbReference>
<dbReference type="GO" id="GO:0003677">
    <property type="term" value="F:DNA binding"/>
    <property type="evidence" value="ECO:0007669"/>
    <property type="project" value="InterPro"/>
</dbReference>
<feature type="domain" description="UvrD-like helicase C-terminal" evidence="5">
    <location>
        <begin position="101"/>
        <end position="216"/>
    </location>
</feature>
<dbReference type="Gene3D" id="3.40.50.300">
    <property type="entry name" value="P-loop containing nucleotide triphosphate hydrolases"/>
    <property type="match status" value="1"/>
</dbReference>
<dbReference type="AlphaFoldDB" id="A0A839T8X2"/>
<dbReference type="InterPro" id="IPR027417">
    <property type="entry name" value="P-loop_NTPase"/>
</dbReference>
<dbReference type="GO" id="GO:0031297">
    <property type="term" value="P:replication fork processing"/>
    <property type="evidence" value="ECO:0007669"/>
    <property type="project" value="TreeGrafter"/>
</dbReference>
<dbReference type="InterPro" id="IPR014017">
    <property type="entry name" value="DNA_helicase_UvrD-like_C"/>
</dbReference>
<keyword evidence="3" id="KW-0347">Helicase</keyword>
<dbReference type="GO" id="GO:0005524">
    <property type="term" value="F:ATP binding"/>
    <property type="evidence" value="ECO:0007669"/>
    <property type="project" value="UniProtKB-KW"/>
</dbReference>
<keyword evidence="4" id="KW-0067">ATP-binding</keyword>
<dbReference type="PANTHER" id="PTHR11070">
    <property type="entry name" value="UVRD / RECB / PCRA DNA HELICASE FAMILY MEMBER"/>
    <property type="match status" value="1"/>
</dbReference>
<dbReference type="Proteomes" id="UP000549250">
    <property type="component" value="Unassembled WGS sequence"/>
</dbReference>